<dbReference type="KEGG" id="emp:EZMO1_0022"/>
<dbReference type="Proteomes" id="UP000071065">
    <property type="component" value="Chromosome"/>
</dbReference>
<evidence type="ECO:0000313" key="1">
    <source>
        <dbReference type="EMBL" id="AMO54298.1"/>
    </source>
</evidence>
<name>A0A142B6C2_9GAMM</name>
<reference evidence="1 2" key="1">
    <citation type="journal article" date="2016" name="Front. Microbiol.">
        <title>Genomic Insight into the Host-Endosymbiont Relationship of Endozoicomonas montiporae CL-33(T) with its Coral Host.</title>
        <authorList>
            <person name="Ding J.-Y."/>
            <person name="Shiu J.-H."/>
            <person name="Chen W.-M."/>
            <person name="Chiang Y.-R."/>
            <person name="Tang S.-L."/>
        </authorList>
    </citation>
    <scope>NUCLEOTIDE SEQUENCE [LARGE SCALE GENOMIC DNA]</scope>
    <source>
        <strain evidence="1 2">CL-33</strain>
    </source>
</reference>
<evidence type="ECO:0008006" key="3">
    <source>
        <dbReference type="Google" id="ProtNLM"/>
    </source>
</evidence>
<gene>
    <name evidence="1" type="ORF">EZMO1_0022</name>
</gene>
<dbReference type="OrthoDB" id="6208510at2"/>
<proteinExistence type="predicted"/>
<protein>
    <recommendedName>
        <fullName evidence="3">Calpain catalytic domain-containing protein</fullName>
    </recommendedName>
</protein>
<accession>A0A142B6C2</accession>
<dbReference type="EMBL" id="CP013251">
    <property type="protein sequence ID" value="AMO54298.1"/>
    <property type="molecule type" value="Genomic_DNA"/>
</dbReference>
<dbReference type="SUPFAM" id="SSF54001">
    <property type="entry name" value="Cysteine proteinases"/>
    <property type="match status" value="1"/>
</dbReference>
<organism evidence="1 2">
    <name type="scientific">Endozoicomonas montiporae CL-33</name>
    <dbReference type="NCBI Taxonomy" id="570277"/>
    <lineage>
        <taxon>Bacteria</taxon>
        <taxon>Pseudomonadati</taxon>
        <taxon>Pseudomonadota</taxon>
        <taxon>Gammaproteobacteria</taxon>
        <taxon>Oceanospirillales</taxon>
        <taxon>Endozoicomonadaceae</taxon>
        <taxon>Endozoicomonas</taxon>
    </lineage>
</organism>
<dbReference type="RefSeq" id="WP_061509236.1">
    <property type="nucleotide sequence ID" value="NZ_CP013251.1"/>
</dbReference>
<dbReference type="PATRIC" id="fig|570277.3.peg.22"/>
<dbReference type="InterPro" id="IPR038765">
    <property type="entry name" value="Papain-like_cys_pep_sf"/>
</dbReference>
<dbReference type="AlphaFoldDB" id="A0A142B6C2"/>
<sequence length="462" mass="52633">MGRLYTLLLAGLFFFSIQIFGVEFSPGYPVAYRYFPELTGAIDKNFDGLLSYDELIEGYHAPYLNKDLYQTIRLYLVNFESWQNPVTASLSRESIELAELSGHVAKYHYEQDNAFWDAWLAQPERQPFAEAYRRLFPHGLTSVTPDNLLQTYFPDCVLIASLASIASSETGKRLIFNYFYTVDEQTFAIFFPGFRTEAFIQFSEVERYSHFAKTRDGGKWLAMLEASYGYLSKKYINANKRNGKLQFKYHGYSDLATIDPSTVSKTLMNSPSDFINPQLETQERFKELLNSFVDDEKAAGVIINPLFSAHLGLRSFSEIESGHAYSLIGYDKEKDIVYIRDPHGQSAAVENRFTINQHIQSLSSGNSVIFEYMASNPESPDYGFSMDLTVSKINFLLNQTFPGILEVTKGRIPSDVFELRPTSERSPANTGIIEMSVQQLIDTFNVLYFSQCGPYQCPNNDN</sequence>
<evidence type="ECO:0000313" key="2">
    <source>
        <dbReference type="Proteomes" id="UP000071065"/>
    </source>
</evidence>